<keyword evidence="2" id="KW-1133">Transmembrane helix</keyword>
<dbReference type="OrthoDB" id="2674421at2759"/>
<keyword evidence="4" id="KW-1185">Reference proteome</keyword>
<dbReference type="HOGENOM" id="CLU_015091_3_3_1"/>
<evidence type="ECO:0008006" key="5">
    <source>
        <dbReference type="Google" id="ProtNLM"/>
    </source>
</evidence>
<feature type="transmembrane region" description="Helical" evidence="2">
    <location>
        <begin position="452"/>
        <end position="471"/>
    </location>
</feature>
<feature type="transmembrane region" description="Helical" evidence="2">
    <location>
        <begin position="415"/>
        <end position="440"/>
    </location>
</feature>
<protein>
    <recommendedName>
        <fullName evidence="5">WW domain-containing protein</fullName>
    </recommendedName>
</protein>
<proteinExistence type="predicted"/>
<reference evidence="4" key="2">
    <citation type="submission" date="2015-01" db="EMBL/GenBank/DDBJ databases">
        <title>Evolutionary Origins and Diversification of the Mycorrhizal Mutualists.</title>
        <authorList>
            <consortium name="DOE Joint Genome Institute"/>
            <consortium name="Mycorrhizal Genomics Consortium"/>
            <person name="Kohler A."/>
            <person name="Kuo A."/>
            <person name="Nagy L.G."/>
            <person name="Floudas D."/>
            <person name="Copeland A."/>
            <person name="Barry K.W."/>
            <person name="Cichocki N."/>
            <person name="Veneault-Fourrey C."/>
            <person name="LaButti K."/>
            <person name="Lindquist E.A."/>
            <person name="Lipzen A."/>
            <person name="Lundell T."/>
            <person name="Morin E."/>
            <person name="Murat C."/>
            <person name="Riley R."/>
            <person name="Ohm R."/>
            <person name="Sun H."/>
            <person name="Tunlid A."/>
            <person name="Henrissat B."/>
            <person name="Grigoriev I.V."/>
            <person name="Hibbett D.S."/>
            <person name="Martin F."/>
        </authorList>
    </citation>
    <scope>NUCLEOTIDE SEQUENCE [LARGE SCALE GENOMIC DNA]</scope>
    <source>
        <strain evidence="4">MUT 4182</strain>
    </source>
</reference>
<dbReference type="Proteomes" id="UP000054248">
    <property type="component" value="Unassembled WGS sequence"/>
</dbReference>
<feature type="transmembrane region" description="Helical" evidence="2">
    <location>
        <begin position="336"/>
        <end position="354"/>
    </location>
</feature>
<name>A0A0C3L9Q4_9AGAM</name>
<dbReference type="STRING" id="1051891.A0A0C3L9Q4"/>
<evidence type="ECO:0000313" key="3">
    <source>
        <dbReference type="EMBL" id="KIO30643.1"/>
    </source>
</evidence>
<organism evidence="3 4">
    <name type="scientific">Tulasnella calospora MUT 4182</name>
    <dbReference type="NCBI Taxonomy" id="1051891"/>
    <lineage>
        <taxon>Eukaryota</taxon>
        <taxon>Fungi</taxon>
        <taxon>Dikarya</taxon>
        <taxon>Basidiomycota</taxon>
        <taxon>Agaricomycotina</taxon>
        <taxon>Agaricomycetes</taxon>
        <taxon>Cantharellales</taxon>
        <taxon>Tulasnellaceae</taxon>
        <taxon>Tulasnella</taxon>
    </lineage>
</organism>
<keyword evidence="2" id="KW-0472">Membrane</keyword>
<evidence type="ECO:0000256" key="1">
    <source>
        <dbReference type="SAM" id="MobiDB-lite"/>
    </source>
</evidence>
<dbReference type="EMBL" id="KN822970">
    <property type="protein sequence ID" value="KIO30643.1"/>
    <property type="molecule type" value="Genomic_DNA"/>
</dbReference>
<sequence>MVSASNVPQPTKVPNVRLRPTLPSHSSNKYSGPLGSQIPIQPERVVPALSFVRNSLPLGTELESEWTTFIHPEGNTYCWQETLKIVSSNDATRADHDTIFGHARNLIEDLARAQNVDIQDSEAFFSVAGRDGDAVEVDYYMVNHDKRVPFWLHAADVDQELLGIGPYESKNHLHLALITEYWVHLESYPAHRVVSESAVDELMSLLIHSGTDDVTSQGSISPWSVDECLRYLRLFREFKGKGTSSYQTAAIARVWSTISRVRYMNRHGLPGPRLDRLQGIESFIAGQLKSSVVLTIAEYLCFNIPKGMFFRLSELWNGRLVYIRHWDRFLDEYRGMCLRMASVSGGIICLATLLQSSKSLNNGMVAAISLGSIALFMSLYLHERHSNAKLGTAMDVSAYLSGNESFQHGLRPLSVLLSLPQALTIWAGLLFQIGLVLLVNPIEGSQRETNNLLAWIAPPVTASLVFLAAGGGNI</sequence>
<reference evidence="3 4" key="1">
    <citation type="submission" date="2014-04" db="EMBL/GenBank/DDBJ databases">
        <authorList>
            <consortium name="DOE Joint Genome Institute"/>
            <person name="Kuo A."/>
            <person name="Girlanda M."/>
            <person name="Perotto S."/>
            <person name="Kohler A."/>
            <person name="Nagy L.G."/>
            <person name="Floudas D."/>
            <person name="Copeland A."/>
            <person name="Barry K.W."/>
            <person name="Cichocki N."/>
            <person name="Veneault-Fourrey C."/>
            <person name="LaButti K."/>
            <person name="Lindquist E.A."/>
            <person name="Lipzen A."/>
            <person name="Lundell T."/>
            <person name="Morin E."/>
            <person name="Murat C."/>
            <person name="Sun H."/>
            <person name="Tunlid A."/>
            <person name="Henrissat B."/>
            <person name="Grigoriev I.V."/>
            <person name="Hibbett D.S."/>
            <person name="Martin F."/>
            <person name="Nordberg H.P."/>
            <person name="Cantor M.N."/>
            <person name="Hua S.X."/>
        </authorList>
    </citation>
    <scope>NUCLEOTIDE SEQUENCE [LARGE SCALE GENOMIC DNA]</scope>
    <source>
        <strain evidence="3 4">MUT 4182</strain>
    </source>
</reference>
<accession>A0A0C3L9Q4</accession>
<dbReference type="AlphaFoldDB" id="A0A0C3L9Q4"/>
<evidence type="ECO:0000256" key="2">
    <source>
        <dbReference type="SAM" id="Phobius"/>
    </source>
</evidence>
<keyword evidence="2" id="KW-0812">Transmembrane</keyword>
<evidence type="ECO:0000313" key="4">
    <source>
        <dbReference type="Proteomes" id="UP000054248"/>
    </source>
</evidence>
<feature type="transmembrane region" description="Helical" evidence="2">
    <location>
        <begin position="360"/>
        <end position="381"/>
    </location>
</feature>
<gene>
    <name evidence="3" type="ORF">M407DRAFT_20358</name>
</gene>
<feature type="region of interest" description="Disordered" evidence="1">
    <location>
        <begin position="1"/>
        <end position="36"/>
    </location>
</feature>